<accession>A0A420ZB30</accession>
<reference evidence="1 2" key="1">
    <citation type="submission" date="2018-06" db="EMBL/GenBank/DDBJ databases">
        <title>Extensive metabolic versatility and redundancy in microbially diverse, dynamic hydrothermal sediments.</title>
        <authorList>
            <person name="Dombrowski N."/>
            <person name="Teske A."/>
            <person name="Baker B.J."/>
        </authorList>
    </citation>
    <scope>NUCLEOTIDE SEQUENCE [LARGE SCALE GENOMIC DNA]</scope>
    <source>
        <strain evidence="1">B79_G16</strain>
    </source>
</reference>
<dbReference type="AlphaFoldDB" id="A0A420ZB30"/>
<comment type="caution">
    <text evidence="1">The sequence shown here is derived from an EMBL/GenBank/DDBJ whole genome shotgun (WGS) entry which is preliminary data.</text>
</comment>
<evidence type="ECO:0000313" key="2">
    <source>
        <dbReference type="Proteomes" id="UP000281261"/>
    </source>
</evidence>
<protein>
    <recommendedName>
        <fullName evidence="3">C2H2-type domain-containing protein</fullName>
    </recommendedName>
</protein>
<dbReference type="EMBL" id="QMNG01000106">
    <property type="protein sequence ID" value="RLC35899.1"/>
    <property type="molecule type" value="Genomic_DNA"/>
</dbReference>
<dbReference type="Proteomes" id="UP000281261">
    <property type="component" value="Unassembled WGS sequence"/>
</dbReference>
<proteinExistence type="predicted"/>
<evidence type="ECO:0000313" key="1">
    <source>
        <dbReference type="EMBL" id="RLC35899.1"/>
    </source>
</evidence>
<evidence type="ECO:0008006" key="3">
    <source>
        <dbReference type="Google" id="ProtNLM"/>
    </source>
</evidence>
<organism evidence="1 2">
    <name type="scientific">candidate division Kazan bacterium</name>
    <dbReference type="NCBI Taxonomy" id="2202143"/>
    <lineage>
        <taxon>Bacteria</taxon>
        <taxon>Bacteria division Kazan-3B-28</taxon>
    </lineage>
</organism>
<name>A0A420ZB30_UNCK3</name>
<gene>
    <name evidence="1" type="ORF">DRH29_05575</name>
</gene>
<sequence>MRARLMFEKPLIRWICGFKPHPPMRCVKYLLRKHTVELMMIRRNQCPFCGRRFKGRTYLMTHLRKGKCKAAFYDWLEEVMSAY</sequence>